<dbReference type="Pfam" id="PF01266">
    <property type="entry name" value="DAO"/>
    <property type="match status" value="1"/>
</dbReference>
<dbReference type="PANTHER" id="PTHR13847">
    <property type="entry name" value="SARCOSINE DEHYDROGENASE-RELATED"/>
    <property type="match status" value="1"/>
</dbReference>
<reference evidence="2" key="1">
    <citation type="submission" date="2019-05" db="EMBL/GenBank/DDBJ databases">
        <authorList>
            <person name="Naeem R."/>
            <person name="Antony C."/>
            <person name="Guan Q."/>
        </authorList>
    </citation>
    <scope>NUCLEOTIDE SEQUENCE</scope>
    <source>
        <strain evidence="2">1</strain>
    </source>
</reference>
<organism evidence="2">
    <name type="scientific">Mycolicibacterium smegmatis</name>
    <name type="common">Mycobacterium smegmatis</name>
    <dbReference type="NCBI Taxonomy" id="1772"/>
    <lineage>
        <taxon>Bacteria</taxon>
        <taxon>Bacillati</taxon>
        <taxon>Actinomycetota</taxon>
        <taxon>Actinomycetes</taxon>
        <taxon>Mycobacteriales</taxon>
        <taxon>Mycobacteriaceae</taxon>
        <taxon>Mycolicibacterium</taxon>
    </lineage>
</organism>
<dbReference type="KEGG" id="msh:LI98_00885"/>
<dbReference type="SUPFAM" id="SSF51905">
    <property type="entry name" value="FAD/NAD(P)-binding domain"/>
    <property type="match status" value="1"/>
</dbReference>
<keyword evidence="1" id="KW-0560">Oxidoreductase</keyword>
<accession>A0A653FP06</accession>
<dbReference type="InterPro" id="IPR006076">
    <property type="entry name" value="FAD-dep_OxRdtase"/>
</dbReference>
<dbReference type="RefSeq" id="WP_011726713.1">
    <property type="nucleotide sequence ID" value="NZ_SOMM01000010.1"/>
</dbReference>
<dbReference type="InterPro" id="IPR036188">
    <property type="entry name" value="FAD/NAD-bd_sf"/>
</dbReference>
<dbReference type="PANTHER" id="PTHR13847:SF289">
    <property type="entry name" value="GLYCINE OXIDASE"/>
    <property type="match status" value="1"/>
</dbReference>
<dbReference type="Gene3D" id="3.30.9.10">
    <property type="entry name" value="D-Amino Acid Oxidase, subunit A, domain 2"/>
    <property type="match status" value="1"/>
</dbReference>
<evidence type="ECO:0000313" key="2">
    <source>
        <dbReference type="EMBL" id="VTP11129.1"/>
    </source>
</evidence>
<dbReference type="KEGG" id="msn:LI99_00885"/>
<name>A0A653FP06_MYCSM</name>
<sequence length="378" mass="39569">MSSVVVVGSGVVGLCTAWNLARAGAEVTVVSGLDPEREIGWGSGAWVNASSKVRLGYPDHYTLLNQRGMTALHHLAEKLTDERWLHITGAVEIVSGDDQRRTLAEDVRRLVEFDYPAELLDDADAARVMPGVRLADDEAAAVFPAEGWVDIALLLTTLTAAIAEAGGRFVRRTVTGFVDDAGTVTGVGLDDGSVLSADRYVIAAGAWTGQLAALAGIDIPVLPADHPKVPGLAVAVTSPANESFPILVTPEVVARPSGPNRMLLAGDSHGIALTIDSPRSDLIRAAEVLLARATARVPALAASAILDVRLSLRAIPSDGITIAGFPAGRDDVYVLTTHSGFSLAAVLGDLAAREILTGQEQQALHEYRPTRFSANASA</sequence>
<proteinExistence type="predicted"/>
<dbReference type="AlphaFoldDB" id="A0A653FP06"/>
<evidence type="ECO:0000256" key="1">
    <source>
        <dbReference type="ARBA" id="ARBA00023002"/>
    </source>
</evidence>
<dbReference type="Gene3D" id="3.50.50.60">
    <property type="entry name" value="FAD/NAD(P)-binding domain"/>
    <property type="match status" value="1"/>
</dbReference>
<dbReference type="GO" id="GO:0016491">
    <property type="term" value="F:oxidoreductase activity"/>
    <property type="evidence" value="ECO:0007669"/>
    <property type="project" value="UniProtKB-KW"/>
</dbReference>
<gene>
    <name evidence="2" type="primary">soxA</name>
    <name evidence="2" type="ORF">BIN_B_05478</name>
</gene>
<dbReference type="GO" id="GO:0005737">
    <property type="term" value="C:cytoplasm"/>
    <property type="evidence" value="ECO:0007669"/>
    <property type="project" value="TreeGrafter"/>
</dbReference>
<protein>
    <submittedName>
        <fullName evidence="2">Monomeric sarcosine oxidase</fullName>
    </submittedName>
</protein>
<dbReference type="OMA" id="AGCENPG"/>
<dbReference type="EMBL" id="LR589663">
    <property type="protein sequence ID" value="VTP11129.1"/>
    <property type="molecule type" value="Genomic_DNA"/>
</dbReference>